<evidence type="ECO:0000256" key="4">
    <source>
        <dbReference type="PIRSR" id="PIRSR000390-2"/>
    </source>
</evidence>
<protein>
    <submittedName>
        <fullName evidence="6">Aminotransferase class I/II-fold pyridoxal phosphate-dependent enzyme</fullName>
    </submittedName>
</protein>
<keyword evidence="6" id="KW-0808">Transferase</keyword>
<gene>
    <name evidence="6" type="ORF">GHK53_07680</name>
</gene>
<feature type="modified residue" description="N6-(pyridoxal phosphate)lysine" evidence="4">
    <location>
        <position position="188"/>
    </location>
</feature>
<sequence length="369" mass="40051">MNVKVERHNYPSQFTGIESKLLHEIRGLLSSGDYVLGEAVAEYERAFATYIGTPHAIGVNSGTDALILALHALRIGQGDEVITVANTFHATALAIVRVGAIPVLVDCKSDTFLIDLEQVERKISKRTKAVIVVHLFGQAVNMAAVHDLARRNGLLVVEDCAQAIGAQSGGKKVGSMSDAGCWSFAPAKNLAAAGDAGAITLADPEVANRLRQMRHFGQATQNEHLIAGYNSRLDTIQALILRNKLGRVDMWSAERARIASIYKERLDGLPLAFQSGAEPGEHVYHLFQVKTDSRDGLLSHLQRRGIDAVVRYPTPIHLQPAFIDLGYRSGDLPVAEALAAQTLCLPLHPAMTVDQIDFVCDSVNSFFSR</sequence>
<dbReference type="PANTHER" id="PTHR30244:SF36">
    <property type="entry name" value="3-OXO-GLUCOSE-6-PHOSPHATE:GLUTAMATE AMINOTRANSFERASE"/>
    <property type="match status" value="1"/>
</dbReference>
<reference evidence="6 7" key="1">
    <citation type="journal article" date="2013" name="Genome Biol.">
        <title>Comparative genomics of the core and accessory genomes of 48 Sinorhizobium strains comprising five genospecies.</title>
        <authorList>
            <person name="Sugawara M."/>
            <person name="Epstein B."/>
            <person name="Badgley B.D."/>
            <person name="Unno T."/>
            <person name="Xu L."/>
            <person name="Reese J."/>
            <person name="Gyaneshwar P."/>
            <person name="Denny R."/>
            <person name="Mudge J."/>
            <person name="Bharti A.K."/>
            <person name="Farmer A.D."/>
            <person name="May G.D."/>
            <person name="Woodward J.E."/>
            <person name="Medigue C."/>
            <person name="Vallenet D."/>
            <person name="Lajus A."/>
            <person name="Rouy Z."/>
            <person name="Martinez-Vaz B."/>
            <person name="Tiffin P."/>
            <person name="Young N.D."/>
            <person name="Sadowsky M.J."/>
        </authorList>
    </citation>
    <scope>NUCLEOTIDE SEQUENCE [LARGE SCALE GENOMIC DNA]</scope>
    <source>
        <strain evidence="6 7">N6B1</strain>
    </source>
</reference>
<evidence type="ECO:0000256" key="5">
    <source>
        <dbReference type="RuleBase" id="RU004508"/>
    </source>
</evidence>
<keyword evidence="6" id="KW-0032">Aminotransferase</keyword>
<dbReference type="Pfam" id="PF01041">
    <property type="entry name" value="DegT_DnrJ_EryC1"/>
    <property type="match status" value="1"/>
</dbReference>
<evidence type="ECO:0000313" key="6">
    <source>
        <dbReference type="EMBL" id="MQW32695.1"/>
    </source>
</evidence>
<dbReference type="InterPro" id="IPR015422">
    <property type="entry name" value="PyrdxlP-dep_Trfase_small"/>
</dbReference>
<comment type="caution">
    <text evidence="6">The sequence shown here is derived from an EMBL/GenBank/DDBJ whole genome shotgun (WGS) entry which is preliminary data.</text>
</comment>
<keyword evidence="1 4" id="KW-0663">Pyridoxal phosphate</keyword>
<dbReference type="Gene3D" id="3.90.1150.10">
    <property type="entry name" value="Aspartate Aminotransferase, domain 1"/>
    <property type="match status" value="1"/>
</dbReference>
<dbReference type="GO" id="GO:0000271">
    <property type="term" value="P:polysaccharide biosynthetic process"/>
    <property type="evidence" value="ECO:0007669"/>
    <property type="project" value="TreeGrafter"/>
</dbReference>
<dbReference type="RefSeq" id="WP_153349514.1">
    <property type="nucleotide sequence ID" value="NZ_WISR01000078.1"/>
</dbReference>
<dbReference type="GO" id="GO:0030170">
    <property type="term" value="F:pyridoxal phosphate binding"/>
    <property type="evidence" value="ECO:0007669"/>
    <property type="project" value="TreeGrafter"/>
</dbReference>
<comment type="similarity">
    <text evidence="2 5">Belongs to the DegT/DnrJ/EryC1 family.</text>
</comment>
<dbReference type="GO" id="GO:0008483">
    <property type="term" value="F:transaminase activity"/>
    <property type="evidence" value="ECO:0007669"/>
    <property type="project" value="UniProtKB-KW"/>
</dbReference>
<evidence type="ECO:0000256" key="3">
    <source>
        <dbReference type="PIRSR" id="PIRSR000390-1"/>
    </source>
</evidence>
<dbReference type="AlphaFoldDB" id="A0AAW9TL36"/>
<dbReference type="InterPro" id="IPR015424">
    <property type="entry name" value="PyrdxlP-dep_Trfase"/>
</dbReference>
<evidence type="ECO:0000313" key="7">
    <source>
        <dbReference type="Proteomes" id="UP000429484"/>
    </source>
</evidence>
<dbReference type="EMBL" id="WISR01000078">
    <property type="protein sequence ID" value="MQW32695.1"/>
    <property type="molecule type" value="Genomic_DNA"/>
</dbReference>
<evidence type="ECO:0000256" key="2">
    <source>
        <dbReference type="ARBA" id="ARBA00037999"/>
    </source>
</evidence>
<accession>A0AAW9TL36</accession>
<proteinExistence type="inferred from homology"/>
<dbReference type="PANTHER" id="PTHR30244">
    <property type="entry name" value="TRANSAMINASE"/>
    <property type="match status" value="1"/>
</dbReference>
<dbReference type="SUPFAM" id="SSF53383">
    <property type="entry name" value="PLP-dependent transferases"/>
    <property type="match status" value="1"/>
</dbReference>
<dbReference type="Proteomes" id="UP000429484">
    <property type="component" value="Unassembled WGS sequence"/>
</dbReference>
<evidence type="ECO:0000256" key="1">
    <source>
        <dbReference type="ARBA" id="ARBA00022898"/>
    </source>
</evidence>
<dbReference type="Gene3D" id="3.40.640.10">
    <property type="entry name" value="Type I PLP-dependent aspartate aminotransferase-like (Major domain)"/>
    <property type="match status" value="1"/>
</dbReference>
<dbReference type="PIRSF" id="PIRSF000390">
    <property type="entry name" value="PLP_StrS"/>
    <property type="match status" value="1"/>
</dbReference>
<organism evidence="6 7">
    <name type="scientific">Rhizobium meliloti</name>
    <name type="common">Ensifer meliloti</name>
    <name type="synonym">Sinorhizobium meliloti</name>
    <dbReference type="NCBI Taxonomy" id="382"/>
    <lineage>
        <taxon>Bacteria</taxon>
        <taxon>Pseudomonadati</taxon>
        <taxon>Pseudomonadota</taxon>
        <taxon>Alphaproteobacteria</taxon>
        <taxon>Hyphomicrobiales</taxon>
        <taxon>Rhizobiaceae</taxon>
        <taxon>Sinorhizobium/Ensifer group</taxon>
        <taxon>Sinorhizobium</taxon>
    </lineage>
</organism>
<name>A0AAW9TL36_RHIML</name>
<dbReference type="InterPro" id="IPR000653">
    <property type="entry name" value="DegT/StrS_aminotransferase"/>
</dbReference>
<dbReference type="InterPro" id="IPR015421">
    <property type="entry name" value="PyrdxlP-dep_Trfase_major"/>
</dbReference>
<feature type="active site" description="Proton acceptor" evidence="3">
    <location>
        <position position="188"/>
    </location>
</feature>
<dbReference type="CDD" id="cd00616">
    <property type="entry name" value="AHBA_syn"/>
    <property type="match status" value="1"/>
</dbReference>